<feature type="coiled-coil region" evidence="1">
    <location>
        <begin position="924"/>
        <end position="951"/>
    </location>
</feature>
<evidence type="ECO:0000313" key="3">
    <source>
        <dbReference type="Proteomes" id="UP000039865"/>
    </source>
</evidence>
<evidence type="ECO:0000256" key="1">
    <source>
        <dbReference type="SAM" id="Coils"/>
    </source>
</evidence>
<evidence type="ECO:0000313" key="2">
    <source>
        <dbReference type="EMBL" id="CDW72655.1"/>
    </source>
</evidence>
<reference evidence="2 3" key="1">
    <citation type="submission" date="2014-06" db="EMBL/GenBank/DDBJ databases">
        <authorList>
            <person name="Swart Estienne"/>
        </authorList>
    </citation>
    <scope>NUCLEOTIDE SEQUENCE [LARGE SCALE GENOMIC DNA]</scope>
    <source>
        <strain evidence="2 3">130c</strain>
    </source>
</reference>
<accession>A0A077ZTJ1</accession>
<dbReference type="OMA" id="TACETEN"/>
<keyword evidence="1" id="KW-0175">Coiled coil</keyword>
<dbReference type="InParanoid" id="A0A077ZTJ1"/>
<keyword evidence="3" id="KW-1185">Reference proteome</keyword>
<gene>
    <name evidence="2" type="primary">Contig12375.g13215</name>
    <name evidence="2" type="ORF">STYLEM_1618</name>
</gene>
<sequence>MRDIKESYGHLKSFKPAGDAEKSTVKVSKNPHQDILDKLMNRPFLKHKVMTSRSVKSFIFDIFEDGLKEDMVIFEPNFVRKYPQFSTEYLDLHFHYNSTSGTLFNPSDTDFLNTYDTIVQPRRWARPYAGIQDSYSKNTQALVFQSHENQASLFKKPIGKKPYQVFRCEQKPKDKGRNLIMETLRHKITQTLYLKSEEYLKARFQAFNDRKQFRVDQSLQLPQINIDQKKDVVLQTLKEQDKMKRALSEQVLTQEILYEADLQKLQQKNLNNQSLTDLFQNEISRNSYKIQKASSTESDIKNLKASRSEKIYQGQNSSLLKSQSQSQLFPHLNNKSSFITNNNSFGGINQSQISQYPQKEYSDEVKKHFEVTSIIQSLRTIIKQLLQEKEKNKPDPHKIEEHIEMATLFLEKLYHKYDQVHNDKVKQQLIDVIERIDELIYQSSEKVEKLLDEEDESRNEVQSALRHYIHRNFKASLLQKLSLIHMKKNQLKNTNTKQRKFYEKSEKQQHHELRDFIKSNNSYMKSNNNHHHMNMTRFTKQSIADKSTQEQTLIMKQMNDKTSINNDISKLLSPVQNTESTKQNKNIMIKNQHDNQFDESEISQNIDTFRHDDNENSVMQPIAILSPNKTSMKKRLTYRKQVSLKAPSHQQKLQSLLKRKANLNSFNKLVSSKDMTNVNEKTDVLKAVKQCIEEFGPYKFYDEVIQDYFGGHIDIQKLMDQSDQQNDNQILESERNADATSVNSLERYLQNQKIKESEKQEAIRQAIVERTLRDLIILAKEDSMTNLKAIQSIQNHVVNEKTLSFKQKQEKSTLVDYLKQLPSKIKASNDQSIDNIDDFYNYKDDQKNSSQYNEKDKKGEAPMSPLGMKVVSAVKQKLGDIKNKQVGFDTLLFAQDLKLFHNEYDIPILVDKYIKKYGANGDVMDFQRKNLIFYRKQLDSIEQKLIKLIQKFN</sequence>
<protein>
    <submittedName>
        <fullName evidence="2">Uncharacterized protein</fullName>
    </submittedName>
</protein>
<dbReference type="EMBL" id="CCKQ01001541">
    <property type="protein sequence ID" value="CDW72655.1"/>
    <property type="molecule type" value="Genomic_DNA"/>
</dbReference>
<organism evidence="2 3">
    <name type="scientific">Stylonychia lemnae</name>
    <name type="common">Ciliate</name>
    <dbReference type="NCBI Taxonomy" id="5949"/>
    <lineage>
        <taxon>Eukaryota</taxon>
        <taxon>Sar</taxon>
        <taxon>Alveolata</taxon>
        <taxon>Ciliophora</taxon>
        <taxon>Intramacronucleata</taxon>
        <taxon>Spirotrichea</taxon>
        <taxon>Stichotrichia</taxon>
        <taxon>Sporadotrichida</taxon>
        <taxon>Oxytrichidae</taxon>
        <taxon>Stylonychinae</taxon>
        <taxon>Stylonychia</taxon>
    </lineage>
</organism>
<dbReference type="AlphaFoldDB" id="A0A077ZTJ1"/>
<proteinExistence type="predicted"/>
<dbReference type="Proteomes" id="UP000039865">
    <property type="component" value="Unassembled WGS sequence"/>
</dbReference>
<name>A0A077ZTJ1_STYLE</name>